<reference evidence="2" key="1">
    <citation type="journal article" date="2021" name="Proc. Natl. Acad. Sci. U.S.A.">
        <title>A Catalog of Tens of Thousands of Viruses from Human Metagenomes Reveals Hidden Associations with Chronic Diseases.</title>
        <authorList>
            <person name="Tisza M.J."/>
            <person name="Buck C.B."/>
        </authorList>
    </citation>
    <scope>NUCLEOTIDE SEQUENCE</scope>
    <source>
        <strain evidence="2">CtYgF8</strain>
    </source>
</reference>
<protein>
    <submittedName>
        <fullName evidence="2">Portal</fullName>
    </submittedName>
</protein>
<feature type="domain" description="DUF4055" evidence="1">
    <location>
        <begin position="245"/>
        <end position="378"/>
    </location>
</feature>
<sequence>MGVSSKTAAVAKMHGHGVMIDALLGGTEAMRAAGKAYLPQWPQEEDDGYQTRLGTSTLLPVLKETIGQMVGRVFFRDIGTDKVSDGLKDYLQNFDLQNNALNVFCAAWFADALAKGASYVLVDYPDGKARTKAEEKALGLRPYAVFVRNSDVLGFRYEMRQGRPVCTQFRYRQAVTEYDGDFGERTVEQINVHESGRVRRYRMDKDGKWLIHSEADQSRNGEPLGFVPVVDLVLEKTGFFAGRPPLMELAYLNVKHWQSQSDQDNIVHYVRVPLLQYRGSEDVQNVVAAAGNMISVGVDGELNYVEHSGAAISAGVTAIEKLETDMQAAGAKLLTRTKLALTESQARDEAGREISLLRHYANLLEDAIGRVLDMMAAWQGLDDGGAVEISGSIDDNGNPESSVDVLVRMNAAGVLSNETLFEEAKRRGLLSDYLKWEDEAARLDSQSAAGLDFSGKRDEERPSE</sequence>
<dbReference type="InterPro" id="IPR025129">
    <property type="entry name" value="DUF4055"/>
</dbReference>
<dbReference type="EMBL" id="BK015186">
    <property type="protein sequence ID" value="DAD94918.1"/>
    <property type="molecule type" value="Genomic_DNA"/>
</dbReference>
<dbReference type="Pfam" id="PF13264">
    <property type="entry name" value="DUF4055"/>
    <property type="match status" value="1"/>
</dbReference>
<evidence type="ECO:0000259" key="1">
    <source>
        <dbReference type="Pfam" id="PF13264"/>
    </source>
</evidence>
<accession>A0A8S5NJK2</accession>
<organism evidence="2">
    <name type="scientific">Siphoviridae sp. ctYgF8</name>
    <dbReference type="NCBI Taxonomy" id="2826378"/>
    <lineage>
        <taxon>Viruses</taxon>
        <taxon>Duplodnaviria</taxon>
        <taxon>Heunggongvirae</taxon>
        <taxon>Uroviricota</taxon>
        <taxon>Caudoviricetes</taxon>
    </lineage>
</organism>
<name>A0A8S5NJK2_9CAUD</name>
<evidence type="ECO:0000313" key="2">
    <source>
        <dbReference type="EMBL" id="DAD94918.1"/>
    </source>
</evidence>
<proteinExistence type="predicted"/>